<evidence type="ECO:0000313" key="8">
    <source>
        <dbReference type="EMBL" id="ASQ45854.1"/>
    </source>
</evidence>
<comment type="pathway">
    <text evidence="2">Porphyrin-containing compound metabolism; protoporphyrin-IX biosynthesis; 5-aminolevulinate from L-glutamyl-tRNA(Glu): step 2/2.</text>
</comment>
<evidence type="ECO:0000256" key="2">
    <source>
        <dbReference type="ARBA" id="ARBA00004819"/>
    </source>
</evidence>
<dbReference type="RefSeq" id="WP_094090869.1">
    <property type="nucleotide sequence ID" value="NZ_CP016397.1"/>
</dbReference>
<dbReference type="NCBIfam" id="TIGR00713">
    <property type="entry name" value="hemL"/>
    <property type="match status" value="1"/>
</dbReference>
<keyword evidence="6 7" id="KW-0627">Porphyrin biosynthesis</keyword>
<organism evidence="8 9">
    <name type="scientific">Legionella clemsonensis</name>
    <dbReference type="NCBI Taxonomy" id="1867846"/>
    <lineage>
        <taxon>Bacteria</taxon>
        <taxon>Pseudomonadati</taxon>
        <taxon>Pseudomonadota</taxon>
        <taxon>Gammaproteobacteria</taxon>
        <taxon>Legionellales</taxon>
        <taxon>Legionellaceae</taxon>
        <taxon>Legionella</taxon>
    </lineage>
</organism>
<feature type="modified residue" description="N6-(pyridoxal phosphate)lysine" evidence="7">
    <location>
        <position position="265"/>
    </location>
</feature>
<comment type="catalytic activity">
    <reaction evidence="7">
        <text>(S)-4-amino-5-oxopentanoate = 5-aminolevulinate</text>
        <dbReference type="Rhea" id="RHEA:14265"/>
        <dbReference type="ChEBI" id="CHEBI:57501"/>
        <dbReference type="ChEBI" id="CHEBI:356416"/>
        <dbReference type="EC" id="5.4.3.8"/>
    </reaction>
</comment>
<reference evidence="9" key="1">
    <citation type="submission" date="2016-07" db="EMBL/GenBank/DDBJ databases">
        <authorList>
            <person name="Florea S."/>
            <person name="Webb J.S."/>
            <person name="Jaromczyk J."/>
            <person name="Schardl C.L."/>
        </authorList>
    </citation>
    <scope>NUCLEOTIDE SEQUENCE [LARGE SCALE GENOMIC DNA]</scope>
    <source>
        <strain evidence="9">CDC-D5610</strain>
    </source>
</reference>
<keyword evidence="4 7" id="KW-0663">Pyridoxal phosphate</keyword>
<dbReference type="Proteomes" id="UP000201728">
    <property type="component" value="Chromosome"/>
</dbReference>
<keyword evidence="7" id="KW-0963">Cytoplasm</keyword>
<dbReference type="EC" id="5.4.3.8" evidence="7"/>
<evidence type="ECO:0000256" key="5">
    <source>
        <dbReference type="ARBA" id="ARBA00023235"/>
    </source>
</evidence>
<evidence type="ECO:0000256" key="6">
    <source>
        <dbReference type="ARBA" id="ARBA00023244"/>
    </source>
</evidence>
<evidence type="ECO:0000256" key="7">
    <source>
        <dbReference type="HAMAP-Rule" id="MF_00375"/>
    </source>
</evidence>
<dbReference type="AlphaFoldDB" id="A0A222P1W7"/>
<dbReference type="GO" id="GO:0005737">
    <property type="term" value="C:cytoplasm"/>
    <property type="evidence" value="ECO:0007669"/>
    <property type="project" value="UniProtKB-SubCell"/>
</dbReference>
<keyword evidence="5 7" id="KW-0413">Isomerase</keyword>
<evidence type="ECO:0000256" key="4">
    <source>
        <dbReference type="ARBA" id="ARBA00022898"/>
    </source>
</evidence>
<comment type="subunit">
    <text evidence="7">Homodimer.</text>
</comment>
<dbReference type="SUPFAM" id="SSF53383">
    <property type="entry name" value="PLP-dependent transferases"/>
    <property type="match status" value="1"/>
</dbReference>
<evidence type="ECO:0000313" key="9">
    <source>
        <dbReference type="Proteomes" id="UP000201728"/>
    </source>
</evidence>
<dbReference type="InterPro" id="IPR049704">
    <property type="entry name" value="Aminotrans_3_PPA_site"/>
</dbReference>
<dbReference type="UniPathway" id="UPA00251">
    <property type="reaction ID" value="UER00317"/>
</dbReference>
<protein>
    <recommendedName>
        <fullName evidence="7">Glutamate-1-semialdehyde 2,1-aminomutase</fullName>
        <shortName evidence="7">GSA</shortName>
        <ecNumber evidence="7">5.4.3.8</ecNumber>
    </recommendedName>
    <alternativeName>
        <fullName evidence="7">Glutamate-1-semialdehyde aminotransferase</fullName>
        <shortName evidence="7">GSA-AT</shortName>
    </alternativeName>
</protein>
<comment type="similarity">
    <text evidence="3 7">Belongs to the class-III pyridoxal-phosphate-dependent aminotransferase family. HemL subfamily.</text>
</comment>
<dbReference type="GO" id="GO:0006782">
    <property type="term" value="P:protoporphyrinogen IX biosynthetic process"/>
    <property type="evidence" value="ECO:0007669"/>
    <property type="project" value="UniProtKB-UniRule"/>
</dbReference>
<dbReference type="InterPro" id="IPR015422">
    <property type="entry name" value="PyrdxlP-dep_Trfase_small"/>
</dbReference>
<dbReference type="HAMAP" id="MF_00375">
    <property type="entry name" value="HemL_aminotrans_3"/>
    <property type="match status" value="1"/>
</dbReference>
<dbReference type="PANTHER" id="PTHR43713:SF3">
    <property type="entry name" value="GLUTAMATE-1-SEMIALDEHYDE 2,1-AMINOMUTASE 1, CHLOROPLASTIC-RELATED"/>
    <property type="match status" value="1"/>
</dbReference>
<dbReference type="Gene3D" id="3.90.1150.10">
    <property type="entry name" value="Aspartate Aminotransferase, domain 1"/>
    <property type="match status" value="1"/>
</dbReference>
<dbReference type="Pfam" id="PF00202">
    <property type="entry name" value="Aminotran_3"/>
    <property type="match status" value="1"/>
</dbReference>
<comment type="cofactor">
    <cofactor evidence="1 7">
        <name>pyridoxal 5'-phosphate</name>
        <dbReference type="ChEBI" id="CHEBI:597326"/>
    </cofactor>
</comment>
<dbReference type="InterPro" id="IPR015424">
    <property type="entry name" value="PyrdxlP-dep_Trfase"/>
</dbReference>
<comment type="subcellular location">
    <subcellularLocation>
        <location evidence="7">Cytoplasm</location>
    </subcellularLocation>
</comment>
<evidence type="ECO:0000256" key="1">
    <source>
        <dbReference type="ARBA" id="ARBA00001933"/>
    </source>
</evidence>
<dbReference type="EMBL" id="CP016397">
    <property type="protein sequence ID" value="ASQ45854.1"/>
    <property type="molecule type" value="Genomic_DNA"/>
</dbReference>
<gene>
    <name evidence="7 8" type="primary">hemL</name>
    <name evidence="8" type="ORF">clem_06495</name>
</gene>
<dbReference type="GO" id="GO:0008483">
    <property type="term" value="F:transaminase activity"/>
    <property type="evidence" value="ECO:0007669"/>
    <property type="project" value="InterPro"/>
</dbReference>
<dbReference type="PANTHER" id="PTHR43713">
    <property type="entry name" value="GLUTAMATE-1-SEMIALDEHYDE 2,1-AMINOMUTASE"/>
    <property type="match status" value="1"/>
</dbReference>
<dbReference type="GO" id="GO:0030170">
    <property type="term" value="F:pyridoxal phosphate binding"/>
    <property type="evidence" value="ECO:0007669"/>
    <property type="project" value="InterPro"/>
</dbReference>
<dbReference type="InterPro" id="IPR005814">
    <property type="entry name" value="Aminotrans_3"/>
</dbReference>
<accession>A0A222P1W7</accession>
<dbReference type="InterPro" id="IPR004639">
    <property type="entry name" value="4pyrrol_synth_GluAld_NH2Trfase"/>
</dbReference>
<dbReference type="PROSITE" id="PS00600">
    <property type="entry name" value="AA_TRANSFER_CLASS_3"/>
    <property type="match status" value="1"/>
</dbReference>
<dbReference type="NCBIfam" id="NF000818">
    <property type="entry name" value="PRK00062.1"/>
    <property type="match status" value="1"/>
</dbReference>
<dbReference type="Gene3D" id="3.40.640.10">
    <property type="entry name" value="Type I PLP-dependent aspartate aminotransferase-like (Major domain)"/>
    <property type="match status" value="1"/>
</dbReference>
<dbReference type="FunFam" id="3.40.640.10:FF:000021">
    <property type="entry name" value="Glutamate-1-semialdehyde 2,1-aminomutase"/>
    <property type="match status" value="1"/>
</dbReference>
<dbReference type="InterPro" id="IPR015421">
    <property type="entry name" value="PyrdxlP-dep_Trfase_major"/>
</dbReference>
<dbReference type="GO" id="GO:0042286">
    <property type="term" value="F:glutamate-1-semialdehyde 2,1-aminomutase activity"/>
    <property type="evidence" value="ECO:0007669"/>
    <property type="project" value="UniProtKB-UniRule"/>
</dbReference>
<dbReference type="CDD" id="cd00610">
    <property type="entry name" value="OAT_like"/>
    <property type="match status" value="1"/>
</dbReference>
<sequence length="432" mass="46117">MTYSQELFTQAQAVIPGGVNSPVRAFKGVGGNPIFFKQGKGAYLVDADNKHYIDYVGSWGPLILGHCHPNVVHAVSEVLHRGMSFGAPTELEVKLAQKITRLMPAIEKVRMVNSGTEATMTAIRLARGFTGKNKVIKFNGCYHGHNDSLLVKAGSGLLTLGIPSTPGIPASITEHTLTADFNNLEQTAALFAKYRDDIAAIILEPVAGNMGFVPPQPGFLQGLRDLCNSHDTLLIFDEVMTGFRVALGGAQALYSITPDITTLGKVIGGGMPVGAVGGKADIMAHLAPEGAVYQAGTLSGNPLAMAAGLATLSEIEKPGFYEALSQTTAAMIEGIAEVVESFHLPFCHASLGGMFGFCFNNKEQISDYNDVASSDEQLFKQFYHGMLEKGIYFAPSMYEAGFVSSAHQQEEIHLTIEAAEAVLATMTKVRVE</sequence>
<proteinExistence type="inferred from homology"/>
<dbReference type="OrthoDB" id="9801052at2"/>
<name>A0A222P1W7_9GAMM</name>
<dbReference type="KEGG" id="lcd:clem_06495"/>
<evidence type="ECO:0000256" key="3">
    <source>
        <dbReference type="ARBA" id="ARBA00008981"/>
    </source>
</evidence>
<keyword evidence="9" id="KW-1185">Reference proteome</keyword>